<evidence type="ECO:0000256" key="11">
    <source>
        <dbReference type="ARBA" id="ARBA00022990"/>
    </source>
</evidence>
<evidence type="ECO:0000256" key="6">
    <source>
        <dbReference type="ARBA" id="ARBA00022679"/>
    </source>
</evidence>
<keyword evidence="6" id="KW-0808">Transferase</keyword>
<accession>A0A485L9F4</accession>
<dbReference type="EMBL" id="CAADRA010006229">
    <property type="protein sequence ID" value="VFT94373.1"/>
    <property type="molecule type" value="Genomic_DNA"/>
</dbReference>
<dbReference type="InterPro" id="IPR001129">
    <property type="entry name" value="Membr-assoc_MAPEG"/>
</dbReference>
<dbReference type="GO" id="GO:0004364">
    <property type="term" value="F:glutathione transferase activity"/>
    <property type="evidence" value="ECO:0007669"/>
    <property type="project" value="UniProtKB-EC"/>
</dbReference>
<evidence type="ECO:0000256" key="8">
    <source>
        <dbReference type="ARBA" id="ARBA00022787"/>
    </source>
</evidence>
<keyword evidence="8" id="KW-1000">Mitochondrion outer membrane</keyword>
<comment type="similarity">
    <text evidence="4">Belongs to the MAPEG family.</text>
</comment>
<evidence type="ECO:0000256" key="5">
    <source>
        <dbReference type="ARBA" id="ARBA00012452"/>
    </source>
</evidence>
<gene>
    <name evidence="19" type="primary">Aste57867_17622</name>
    <name evidence="18" type="ORF">As57867_017562</name>
    <name evidence="19" type="ORF">ASTE57867_17622</name>
</gene>
<evidence type="ECO:0000313" key="18">
    <source>
        <dbReference type="EMBL" id="KAF0691084.1"/>
    </source>
</evidence>
<evidence type="ECO:0000256" key="9">
    <source>
        <dbReference type="ARBA" id="ARBA00022824"/>
    </source>
</evidence>
<keyword evidence="20" id="KW-1185">Reference proteome</keyword>
<comment type="catalytic activity">
    <reaction evidence="16">
        <text>RX + glutathione = an S-substituted glutathione + a halide anion + H(+)</text>
        <dbReference type="Rhea" id="RHEA:16437"/>
        <dbReference type="ChEBI" id="CHEBI:15378"/>
        <dbReference type="ChEBI" id="CHEBI:16042"/>
        <dbReference type="ChEBI" id="CHEBI:17792"/>
        <dbReference type="ChEBI" id="CHEBI:57925"/>
        <dbReference type="ChEBI" id="CHEBI:90779"/>
        <dbReference type="EC" id="2.5.1.18"/>
    </reaction>
    <physiologicalReaction direction="left-to-right" evidence="16">
        <dbReference type="Rhea" id="RHEA:16438"/>
    </physiologicalReaction>
</comment>
<evidence type="ECO:0000256" key="4">
    <source>
        <dbReference type="ARBA" id="ARBA00010459"/>
    </source>
</evidence>
<evidence type="ECO:0000256" key="10">
    <source>
        <dbReference type="ARBA" id="ARBA00022989"/>
    </source>
</evidence>
<reference evidence="18" key="2">
    <citation type="submission" date="2019-06" db="EMBL/GenBank/DDBJ databases">
        <title>Genomics analysis of Aphanomyces spp. identifies a new class of oomycete effector associated with host adaptation.</title>
        <authorList>
            <person name="Gaulin E."/>
        </authorList>
    </citation>
    <scope>NUCLEOTIDE SEQUENCE</scope>
    <source>
        <strain evidence="18">CBS 578.67</strain>
    </source>
</reference>
<keyword evidence="11" id="KW-0007">Acetylation</keyword>
<evidence type="ECO:0000256" key="7">
    <source>
        <dbReference type="ARBA" id="ARBA00022692"/>
    </source>
</evidence>
<evidence type="ECO:0000256" key="14">
    <source>
        <dbReference type="ARBA" id="ARBA00038540"/>
    </source>
</evidence>
<feature type="transmembrane region" description="Helical" evidence="17">
    <location>
        <begin position="92"/>
        <end position="114"/>
    </location>
</feature>
<evidence type="ECO:0000256" key="15">
    <source>
        <dbReference type="ARBA" id="ARBA00039397"/>
    </source>
</evidence>
<reference evidence="19 20" key="1">
    <citation type="submission" date="2019-03" db="EMBL/GenBank/DDBJ databases">
        <authorList>
            <person name="Gaulin E."/>
            <person name="Dumas B."/>
        </authorList>
    </citation>
    <scope>NUCLEOTIDE SEQUENCE [LARGE SCALE GENOMIC DNA]</scope>
    <source>
        <strain evidence="19">CBS 568.67</strain>
    </source>
</reference>
<proteinExistence type="inferred from homology"/>
<evidence type="ECO:0000256" key="1">
    <source>
        <dbReference type="ARBA" id="ARBA00003701"/>
    </source>
</evidence>
<dbReference type="Gene3D" id="1.20.120.550">
    <property type="entry name" value="Membrane associated eicosanoid/glutathione metabolism-like domain"/>
    <property type="match status" value="1"/>
</dbReference>
<organism evidence="19 20">
    <name type="scientific">Aphanomyces stellatus</name>
    <dbReference type="NCBI Taxonomy" id="120398"/>
    <lineage>
        <taxon>Eukaryota</taxon>
        <taxon>Sar</taxon>
        <taxon>Stramenopiles</taxon>
        <taxon>Oomycota</taxon>
        <taxon>Saprolegniomycetes</taxon>
        <taxon>Saprolegniales</taxon>
        <taxon>Verrucalvaceae</taxon>
        <taxon>Aphanomyces</taxon>
    </lineage>
</organism>
<dbReference type="GO" id="GO:0005741">
    <property type="term" value="C:mitochondrial outer membrane"/>
    <property type="evidence" value="ECO:0007669"/>
    <property type="project" value="UniProtKB-SubCell"/>
</dbReference>
<keyword evidence="10 17" id="KW-1133">Transmembrane helix</keyword>
<evidence type="ECO:0000256" key="3">
    <source>
        <dbReference type="ARBA" id="ARBA00004477"/>
    </source>
</evidence>
<evidence type="ECO:0000313" key="19">
    <source>
        <dbReference type="EMBL" id="VFT94373.1"/>
    </source>
</evidence>
<dbReference type="EC" id="2.5.1.18" evidence="5"/>
<dbReference type="GO" id="GO:0005789">
    <property type="term" value="C:endoplasmic reticulum membrane"/>
    <property type="evidence" value="ECO:0007669"/>
    <property type="project" value="UniProtKB-SubCell"/>
</dbReference>
<dbReference type="SUPFAM" id="SSF161084">
    <property type="entry name" value="MAPEG domain-like"/>
    <property type="match status" value="1"/>
</dbReference>
<dbReference type="PANTHER" id="PTHR10689:SF6">
    <property type="entry name" value="MICROSOMAL GLUTATHIONE S-TRANSFERASE 1"/>
    <property type="match status" value="1"/>
</dbReference>
<dbReference type="OrthoDB" id="193139at2759"/>
<evidence type="ECO:0000256" key="13">
    <source>
        <dbReference type="ARBA" id="ARBA00023136"/>
    </source>
</evidence>
<keyword evidence="13 17" id="KW-0472">Membrane</keyword>
<sequence>MTAASTTDIRIAAVCTLALYVKYLTTLFIQGGTKFKTATRAPEDMAFAQRNPQQTAFVAETSPAKIEEAKATELRWSRIVGNDLENIPFGVILAWVSIIAGGNGTATSVCFVVFTIARIVHSVAFAHGVFLPRTIAFQIGVLSTLALVINAVVGSFN</sequence>
<evidence type="ECO:0000256" key="16">
    <source>
        <dbReference type="ARBA" id="ARBA00049385"/>
    </source>
</evidence>
<evidence type="ECO:0000256" key="12">
    <source>
        <dbReference type="ARBA" id="ARBA00023128"/>
    </source>
</evidence>
<keyword evidence="12" id="KW-0496">Mitochondrion</keyword>
<comment type="subunit">
    <text evidence="14">Homotrimer; The trimer binds only one molecule of glutathione.</text>
</comment>
<dbReference type="InterPro" id="IPR040162">
    <property type="entry name" value="MGST1-like"/>
</dbReference>
<comment type="subcellular location">
    <subcellularLocation>
        <location evidence="3">Endoplasmic reticulum membrane</location>
        <topology evidence="3">Multi-pass membrane protein</topology>
    </subcellularLocation>
    <subcellularLocation>
        <location evidence="2">Mitochondrion outer membrane</location>
    </subcellularLocation>
</comment>
<dbReference type="Pfam" id="PF01124">
    <property type="entry name" value="MAPEG"/>
    <property type="match status" value="1"/>
</dbReference>
<comment type="function">
    <text evidence="1">Conjugation of reduced glutathione to a wide number of exogenous and endogenous hydrophobic electrophiles.</text>
</comment>
<protein>
    <recommendedName>
        <fullName evidence="15">Microsomal glutathione S-transferase 1</fullName>
        <ecNumber evidence="5">2.5.1.18</ecNumber>
    </recommendedName>
</protein>
<dbReference type="Proteomes" id="UP000332933">
    <property type="component" value="Unassembled WGS sequence"/>
</dbReference>
<dbReference type="PANTHER" id="PTHR10689">
    <property type="entry name" value="MICROSOMAL GLUTATHIONE S-TRANSFERASE 1"/>
    <property type="match status" value="1"/>
</dbReference>
<dbReference type="EMBL" id="VJMH01006208">
    <property type="protein sequence ID" value="KAF0691084.1"/>
    <property type="molecule type" value="Genomic_DNA"/>
</dbReference>
<evidence type="ECO:0000256" key="2">
    <source>
        <dbReference type="ARBA" id="ARBA00004294"/>
    </source>
</evidence>
<evidence type="ECO:0000313" key="20">
    <source>
        <dbReference type="Proteomes" id="UP000332933"/>
    </source>
</evidence>
<keyword evidence="7 17" id="KW-0812">Transmembrane</keyword>
<feature type="transmembrane region" description="Helical" evidence="17">
    <location>
        <begin position="135"/>
        <end position="156"/>
    </location>
</feature>
<dbReference type="AlphaFoldDB" id="A0A485L9F4"/>
<dbReference type="InterPro" id="IPR023352">
    <property type="entry name" value="MAPEG-like_dom_sf"/>
</dbReference>
<name>A0A485L9F4_9STRA</name>
<keyword evidence="9" id="KW-0256">Endoplasmic reticulum</keyword>
<evidence type="ECO:0000256" key="17">
    <source>
        <dbReference type="SAM" id="Phobius"/>
    </source>
</evidence>